<dbReference type="InterPro" id="IPR053830">
    <property type="entry name" value="DUF6922"/>
</dbReference>
<accession>A0A4Q5M335</accession>
<sequence>MDKKTKPNISPTAFWDVNFNKIDFEHNSLFVMDKVFNYGTWSDIIETLRFYGIERVKKEIIHAPYFKNTTLSFLCLILNLKEKDFEAYQRRQARPSIWDQ</sequence>
<organism evidence="2 3">
    <name type="scientific">Emticicia agri</name>
    <dbReference type="NCBI Taxonomy" id="2492393"/>
    <lineage>
        <taxon>Bacteria</taxon>
        <taxon>Pseudomonadati</taxon>
        <taxon>Bacteroidota</taxon>
        <taxon>Cytophagia</taxon>
        <taxon>Cytophagales</taxon>
        <taxon>Leadbetterellaceae</taxon>
        <taxon>Emticicia</taxon>
    </lineage>
</organism>
<dbReference type="EMBL" id="SEWF01000008">
    <property type="protein sequence ID" value="RYU96293.1"/>
    <property type="molecule type" value="Genomic_DNA"/>
</dbReference>
<reference evidence="2 3" key="1">
    <citation type="submission" date="2019-02" db="EMBL/GenBank/DDBJ databases">
        <title>Bacterial novel species Emticicia sp. 17J42-9 isolated from soil.</title>
        <authorList>
            <person name="Jung H.-Y."/>
        </authorList>
    </citation>
    <scope>NUCLEOTIDE SEQUENCE [LARGE SCALE GENOMIC DNA]</scope>
    <source>
        <strain evidence="2 3">17J42-9</strain>
    </source>
</reference>
<evidence type="ECO:0000259" key="1">
    <source>
        <dbReference type="Pfam" id="PF21956"/>
    </source>
</evidence>
<dbReference type="Pfam" id="PF21956">
    <property type="entry name" value="DUF6922"/>
    <property type="match status" value="1"/>
</dbReference>
<dbReference type="Proteomes" id="UP000293162">
    <property type="component" value="Unassembled WGS sequence"/>
</dbReference>
<gene>
    <name evidence="2" type="ORF">EWM59_07200</name>
</gene>
<evidence type="ECO:0000313" key="2">
    <source>
        <dbReference type="EMBL" id="RYU96293.1"/>
    </source>
</evidence>
<dbReference type="RefSeq" id="WP_130020274.1">
    <property type="nucleotide sequence ID" value="NZ_SEWF01000008.1"/>
</dbReference>
<evidence type="ECO:0000313" key="3">
    <source>
        <dbReference type="Proteomes" id="UP000293162"/>
    </source>
</evidence>
<proteinExistence type="predicted"/>
<feature type="domain" description="DUF6922" evidence="1">
    <location>
        <begin position="9"/>
        <end position="60"/>
    </location>
</feature>
<dbReference type="AlphaFoldDB" id="A0A4Q5M335"/>
<dbReference type="OrthoDB" id="1364214at2"/>
<protein>
    <recommendedName>
        <fullName evidence="1">DUF6922 domain-containing protein</fullName>
    </recommendedName>
</protein>
<comment type="caution">
    <text evidence="2">The sequence shown here is derived from an EMBL/GenBank/DDBJ whole genome shotgun (WGS) entry which is preliminary data.</text>
</comment>
<name>A0A4Q5M335_9BACT</name>
<keyword evidence="3" id="KW-1185">Reference proteome</keyword>